<feature type="domain" description="Ig-like" evidence="4">
    <location>
        <begin position="568"/>
        <end position="671"/>
    </location>
</feature>
<keyword evidence="2" id="KW-0472">Membrane</keyword>
<dbReference type="SUPFAM" id="SSF48726">
    <property type="entry name" value="Immunoglobulin"/>
    <property type="match status" value="6"/>
</dbReference>
<feature type="domain" description="Ig-like" evidence="4">
    <location>
        <begin position="239"/>
        <end position="337"/>
    </location>
</feature>
<name>A0A668U7Y3_OREAU</name>
<dbReference type="PROSITE" id="PS50835">
    <property type="entry name" value="IG_LIKE"/>
    <property type="match status" value="6"/>
</dbReference>
<feature type="domain" description="Ig-like" evidence="4">
    <location>
        <begin position="139"/>
        <end position="230"/>
    </location>
</feature>
<organism evidence="5 6">
    <name type="scientific">Oreochromis aureus</name>
    <name type="common">Israeli tilapia</name>
    <name type="synonym">Chromis aureus</name>
    <dbReference type="NCBI Taxonomy" id="47969"/>
    <lineage>
        <taxon>Eukaryota</taxon>
        <taxon>Metazoa</taxon>
        <taxon>Chordata</taxon>
        <taxon>Craniata</taxon>
        <taxon>Vertebrata</taxon>
        <taxon>Euteleostomi</taxon>
        <taxon>Actinopterygii</taxon>
        <taxon>Neopterygii</taxon>
        <taxon>Teleostei</taxon>
        <taxon>Neoteleostei</taxon>
        <taxon>Acanthomorphata</taxon>
        <taxon>Ovalentaria</taxon>
        <taxon>Cichlomorphae</taxon>
        <taxon>Cichliformes</taxon>
        <taxon>Cichlidae</taxon>
        <taxon>African cichlids</taxon>
        <taxon>Pseudocrenilabrinae</taxon>
        <taxon>Oreochromini</taxon>
        <taxon>Oreochromis</taxon>
    </lineage>
</organism>
<evidence type="ECO:0000259" key="4">
    <source>
        <dbReference type="PROSITE" id="PS50835"/>
    </source>
</evidence>
<feature type="domain" description="Ig-like" evidence="4">
    <location>
        <begin position="347"/>
        <end position="440"/>
    </location>
</feature>
<dbReference type="InterPro" id="IPR003597">
    <property type="entry name" value="Ig_C1-set"/>
</dbReference>
<dbReference type="SMART" id="SM00409">
    <property type="entry name" value="IG"/>
    <property type="match status" value="2"/>
</dbReference>
<dbReference type="InterPro" id="IPR003599">
    <property type="entry name" value="Ig_sub"/>
</dbReference>
<evidence type="ECO:0000256" key="2">
    <source>
        <dbReference type="SAM" id="Phobius"/>
    </source>
</evidence>
<dbReference type="Ensembl" id="ENSOABT00000035430.2">
    <property type="protein sequence ID" value="ENSOABP00000034471.2"/>
    <property type="gene ID" value="ENSOABG00000036142.1"/>
</dbReference>
<dbReference type="AlphaFoldDB" id="A0A668U7Y3"/>
<feature type="domain" description="Ig-like" evidence="4">
    <location>
        <begin position="455"/>
        <end position="559"/>
    </location>
</feature>
<keyword evidence="2" id="KW-0812">Transmembrane</keyword>
<reference evidence="5" key="1">
    <citation type="submission" date="2025-08" db="UniProtKB">
        <authorList>
            <consortium name="Ensembl"/>
        </authorList>
    </citation>
    <scope>IDENTIFICATION</scope>
</reference>
<dbReference type="SMART" id="SM00406">
    <property type="entry name" value="IGv"/>
    <property type="match status" value="1"/>
</dbReference>
<keyword evidence="6" id="KW-1185">Reference proteome</keyword>
<feature type="transmembrane region" description="Helical" evidence="2">
    <location>
        <begin position="694"/>
        <end position="718"/>
    </location>
</feature>
<dbReference type="SMART" id="SM00407">
    <property type="entry name" value="IGc1"/>
    <property type="match status" value="4"/>
</dbReference>
<dbReference type="Gene3D" id="2.60.40.10">
    <property type="entry name" value="Immunoglobulins"/>
    <property type="match status" value="6"/>
</dbReference>
<proteinExistence type="predicted"/>
<feature type="domain" description="Ig-like" evidence="4">
    <location>
        <begin position="15"/>
        <end position="112"/>
    </location>
</feature>
<dbReference type="Pfam" id="PF07686">
    <property type="entry name" value="V-set"/>
    <property type="match status" value="1"/>
</dbReference>
<evidence type="ECO:0000313" key="6">
    <source>
        <dbReference type="Proteomes" id="UP000472276"/>
    </source>
</evidence>
<protein>
    <recommendedName>
        <fullName evidence="4">Ig-like domain-containing protein</fullName>
    </recommendedName>
</protein>
<dbReference type="CDD" id="cd21819">
    <property type="entry name" value="IgC1_CH1_IgM"/>
    <property type="match status" value="1"/>
</dbReference>
<dbReference type="OMA" id="YIAWSEY"/>
<dbReference type="InterPro" id="IPR007110">
    <property type="entry name" value="Ig-like_dom"/>
</dbReference>
<keyword evidence="1" id="KW-0393">Immunoglobulin domain</keyword>
<keyword evidence="3" id="KW-0732">Signal</keyword>
<dbReference type="InterPro" id="IPR013106">
    <property type="entry name" value="Ig_V-set"/>
</dbReference>
<evidence type="ECO:0000313" key="5">
    <source>
        <dbReference type="Ensembl" id="ENSOABP00000034471.2"/>
    </source>
</evidence>
<dbReference type="PANTHER" id="PTHR23411">
    <property type="entry name" value="TAPASIN"/>
    <property type="match status" value="1"/>
</dbReference>
<dbReference type="InterPro" id="IPR036179">
    <property type="entry name" value="Ig-like_dom_sf"/>
</dbReference>
<dbReference type="InterPro" id="IPR013783">
    <property type="entry name" value="Ig-like_fold"/>
</dbReference>
<dbReference type="Pfam" id="PF07654">
    <property type="entry name" value="C1-set"/>
    <property type="match status" value="5"/>
</dbReference>
<reference evidence="5" key="2">
    <citation type="submission" date="2025-09" db="UniProtKB">
        <authorList>
            <consortium name="Ensembl"/>
        </authorList>
    </citation>
    <scope>IDENTIFICATION</scope>
</reference>
<sequence length="722" mass="79889">MFALMLLLAAGSCVYSIDLIQPESRSVQPGQSLTITCQVSGYSMTDDTYGTGWIRQREGKAMDWIFHQWGGGSFYKNDALKNKFSYSRDTSARTATITGQNLQTEDTAVYYCVHHCDGYFDYWGKGTQVTVISETSSPPTVFPLVPCGSESGDMVTLGCLATGFNPPAVTFSWNKDSNPLTDFIQYPAVQKGNVYTGVSQIRVRRQDWDGRQNFQCAVNHAAGNAEAPITKPLVFKQDPTLKVISSPDADGTYTASCFAKEFAPKQHAIKWLKNGTDITSKIDLISTVSESRKADGKKVYNAASFLTVKSSDVNEDTEFTCVFTGGQSGSLKKSDTDNTQVAFKQNPTLKVISSPDEHGTYTASCFAKEFAPKKHAIKWMKNGADITRKIDLISTVSESRKADGKKVYNAASFLTLNSNDVNEDTEFTCVFTGGQSGSLNKSDRDNTQVAFKQDPTLKVISSPDADGTYTASCFAKEFAPKQHAIKWLKNGTDITSKIDLITTVSESRKTDGKKVYNAASFLTLNSSDLNEDSVFMCTFTGGQSGSLNKTDRDNTLDVSTTFDPKNSPTVTVHILPQLHTDQLNPQDEITLVCLVTSAVKKMYQIEWSESYGRNSGRYVTGTNVPAQQSKNDKKWRSMSLYTTSKANWYKKDPAKTFTCHVRSENIHKTVSSTHDDFCDLSWDNVIAEEDFSSLWSTASSFIFLFIFSLFYSIIISLLKIKR</sequence>
<evidence type="ECO:0000256" key="3">
    <source>
        <dbReference type="SAM" id="SignalP"/>
    </source>
</evidence>
<feature type="chain" id="PRO_5044325575" description="Ig-like domain-containing protein" evidence="3">
    <location>
        <begin position="17"/>
        <end position="722"/>
    </location>
</feature>
<keyword evidence="2" id="KW-1133">Transmembrane helix</keyword>
<dbReference type="FunFam" id="2.60.40.10:FF:002350">
    <property type="entry name" value="Immunoglobulin heavy variable 1-4"/>
    <property type="match status" value="1"/>
</dbReference>
<dbReference type="Proteomes" id="UP000472276">
    <property type="component" value="Unassembled WGS sequence"/>
</dbReference>
<dbReference type="InterPro" id="IPR050380">
    <property type="entry name" value="Immune_Resp_Modulators"/>
</dbReference>
<feature type="signal peptide" evidence="3">
    <location>
        <begin position="1"/>
        <end position="16"/>
    </location>
</feature>
<evidence type="ECO:0000256" key="1">
    <source>
        <dbReference type="ARBA" id="ARBA00023319"/>
    </source>
</evidence>
<accession>A0A668U7Y3</accession>